<dbReference type="GO" id="GO:0004129">
    <property type="term" value="F:cytochrome-c oxidase activity"/>
    <property type="evidence" value="ECO:0007669"/>
    <property type="project" value="InterPro"/>
</dbReference>
<dbReference type="InterPro" id="IPR013833">
    <property type="entry name" value="Cyt_c_oxidase_su3_a-hlx"/>
</dbReference>
<evidence type="ECO:0000313" key="11">
    <source>
        <dbReference type="EMBL" id="BCG28135.1"/>
    </source>
</evidence>
<dbReference type="InterPro" id="IPR035973">
    <property type="entry name" value="Cyt_c_oxidase_su3-like_sf"/>
</dbReference>
<evidence type="ECO:0000256" key="7">
    <source>
        <dbReference type="ARBA" id="ARBA00023136"/>
    </source>
</evidence>
<dbReference type="Gene3D" id="1.20.120.80">
    <property type="entry name" value="Cytochrome c oxidase, subunit III, four-helix bundle"/>
    <property type="match status" value="1"/>
</dbReference>
<evidence type="ECO:0000256" key="9">
    <source>
        <dbReference type="SAM" id="Phobius"/>
    </source>
</evidence>
<feature type="transmembrane region" description="Helical" evidence="9">
    <location>
        <begin position="194"/>
        <end position="215"/>
    </location>
</feature>
<dbReference type="Pfam" id="PF00510">
    <property type="entry name" value="COX3"/>
    <property type="match status" value="1"/>
</dbReference>
<keyword evidence="5" id="KW-1278">Translocase</keyword>
<comment type="similarity">
    <text evidence="2 8">Belongs to the cytochrome c oxidase subunit 3 family.</text>
</comment>
<evidence type="ECO:0000259" key="10">
    <source>
        <dbReference type="PROSITE" id="PS50253"/>
    </source>
</evidence>
<feature type="transmembrane region" description="Helical" evidence="9">
    <location>
        <begin position="38"/>
        <end position="56"/>
    </location>
</feature>
<gene>
    <name evidence="11" type="primary">COX3</name>
</gene>
<comment type="subcellular location">
    <subcellularLocation>
        <location evidence="1">Membrane</location>
        <topology evidence="1">Multi-pass membrane protein</topology>
    </subcellularLocation>
</comment>
<reference evidence="11" key="2">
    <citation type="submission" date="2020-05" db="EMBL/GenBank/DDBJ databases">
        <authorList>
            <person name="Hiruta S."/>
            <person name="Shimano S."/>
        </authorList>
    </citation>
    <scope>NUCLEOTIDE SEQUENCE</scope>
    <source>
        <strain evidence="11">NMsp2</strain>
    </source>
</reference>
<dbReference type="Gene3D" id="1.10.287.70">
    <property type="match status" value="1"/>
</dbReference>
<dbReference type="GO" id="GO:0005739">
    <property type="term" value="C:mitochondrion"/>
    <property type="evidence" value="ECO:0007669"/>
    <property type="project" value="TreeGrafter"/>
</dbReference>
<protein>
    <recommendedName>
        <fullName evidence="3 8">Cytochrome c oxidase subunit 3</fullName>
    </recommendedName>
</protein>
<feature type="transmembrane region" description="Helical" evidence="9">
    <location>
        <begin position="154"/>
        <end position="174"/>
    </location>
</feature>
<keyword evidence="6 9" id="KW-1133">Transmembrane helix</keyword>
<dbReference type="AlphaFoldDB" id="A0A6J4EF30"/>
<feature type="domain" description="Heme-copper oxidase subunit III family profile" evidence="10">
    <location>
        <begin position="2"/>
        <end position="259"/>
    </location>
</feature>
<sequence>MKNHPFHLVSASPWPLMASLAGVSLTSSTVILSHSKTFYPLIMSFVACLITSYIWWSDVFKESSMEGTHPKATMSGLKAGMVFFIVSEVMLFFSFFWAFFHSSLAPTIDIGMVWPPHQISPFDPKNIPLMNTSILLTSGATITWSHHSLLEKKYWNAFDSLLMTIVLGGYFTYLQGVEYWNSQFSLWDSVYSCSFFLATGLHGAHVIIGTIFLSVSMKQMAYLTSTYSHMVSFECAAWYWHFVDVVWLFLYASIYVWGS</sequence>
<keyword evidence="7 9" id="KW-0472">Membrane</keyword>
<dbReference type="PANTHER" id="PTHR11403">
    <property type="entry name" value="CYTOCHROME C OXIDASE SUBUNIT III"/>
    <property type="match status" value="1"/>
</dbReference>
<dbReference type="InterPro" id="IPR000298">
    <property type="entry name" value="Cyt_c_oxidase-like_su3"/>
</dbReference>
<keyword evidence="8 11" id="KW-0496">Mitochondrion</keyword>
<comment type="function">
    <text evidence="8">Component of the cytochrome c oxidase, the last enzyme in the mitochondrial electron transport chain which drives oxidative phosphorylation. The respiratory chain contains 3 multisubunit complexes succinate dehydrogenase (complex II, CII), ubiquinol-cytochrome c oxidoreductase (cytochrome b-c1 complex, complex III, CIII) and cytochrome c oxidase (complex IV, CIV), that cooperate to transfer electrons derived from NADH and succinate to molecular oxygen, creating an electrochemical gradient over the inner membrane that drives transmembrane transport and the ATP synthase. Cytochrome c oxidase is the component of the respiratory chain that catalyzes the reduction of oxygen to water. Electrons originating from reduced cytochrome c in the intermembrane space (IMS) are transferred via the dinuclear copper A center (CU(A)) of subunit 2 and heme A of subunit 1 to the active site in subunit 1, a binuclear center (BNC) formed by heme A3 and copper B (CU(B)). The BNC reduces molecular oxygen to 2 water molecules using 4 electrons from cytochrome c in the IMS and 4 protons from the mitochondrial matrix.</text>
</comment>
<dbReference type="PANTHER" id="PTHR11403:SF7">
    <property type="entry name" value="CYTOCHROME C OXIDASE SUBUNIT 3"/>
    <property type="match status" value="1"/>
</dbReference>
<organism evidence="11">
    <name type="scientific">Hygrobates taniguchii</name>
    <dbReference type="NCBI Taxonomy" id="2759127"/>
    <lineage>
        <taxon>Eukaryota</taxon>
        <taxon>Metazoa</taxon>
        <taxon>Ecdysozoa</taxon>
        <taxon>Arthropoda</taxon>
        <taxon>Chelicerata</taxon>
        <taxon>Arachnida</taxon>
        <taxon>Acari</taxon>
        <taxon>Acariformes</taxon>
        <taxon>Trombidiformes</taxon>
        <taxon>Prostigmata</taxon>
        <taxon>Anystina</taxon>
        <taxon>Parasitengona</taxon>
        <taxon>Hydracarina</taxon>
        <taxon>Hygrobatoidea</taxon>
        <taxon>Hygrobatidae</taxon>
        <taxon>Hygrobates</taxon>
    </lineage>
</organism>
<name>A0A6J4EF30_9ACAR</name>
<geneLocation type="mitochondrion" evidence="11"/>
<evidence type="ECO:0000256" key="3">
    <source>
        <dbReference type="ARBA" id="ARBA00015944"/>
    </source>
</evidence>
<feature type="transmembrane region" description="Helical" evidence="9">
    <location>
        <begin position="236"/>
        <end position="257"/>
    </location>
</feature>
<evidence type="ECO:0000256" key="8">
    <source>
        <dbReference type="RuleBase" id="RU003375"/>
    </source>
</evidence>
<evidence type="ECO:0000256" key="2">
    <source>
        <dbReference type="ARBA" id="ARBA00010581"/>
    </source>
</evidence>
<evidence type="ECO:0000256" key="4">
    <source>
        <dbReference type="ARBA" id="ARBA00022692"/>
    </source>
</evidence>
<dbReference type="InterPro" id="IPR024791">
    <property type="entry name" value="Cyt_c/ubiquinol_Oxase_su3"/>
</dbReference>
<evidence type="ECO:0000256" key="5">
    <source>
        <dbReference type="ARBA" id="ARBA00022967"/>
    </source>
</evidence>
<dbReference type="SUPFAM" id="SSF81452">
    <property type="entry name" value="Cytochrome c oxidase subunit III-like"/>
    <property type="match status" value="1"/>
</dbReference>
<accession>A0A6J4EF30</accession>
<proteinExistence type="inferred from homology"/>
<dbReference type="InterPro" id="IPR033945">
    <property type="entry name" value="Cyt_c_oxase_su3_dom"/>
</dbReference>
<keyword evidence="4 8" id="KW-0812">Transmembrane</keyword>
<dbReference type="GO" id="GO:0016020">
    <property type="term" value="C:membrane"/>
    <property type="evidence" value="ECO:0007669"/>
    <property type="project" value="UniProtKB-SubCell"/>
</dbReference>
<dbReference type="PROSITE" id="PS50253">
    <property type="entry name" value="COX3"/>
    <property type="match status" value="1"/>
</dbReference>
<dbReference type="EMBL" id="LC552027">
    <property type="protein sequence ID" value="BCG28135.1"/>
    <property type="molecule type" value="Genomic_DNA"/>
</dbReference>
<feature type="transmembrane region" description="Helical" evidence="9">
    <location>
        <begin position="76"/>
        <end position="100"/>
    </location>
</feature>
<reference evidence="11" key="1">
    <citation type="journal article" date="2020" name="Mitochondrial DNA Part B Resour">
        <title>Complete mitochondrial genomes of two water mite species: Hygrobates (H.) longiporus and Hygrobates (rivobates) taniguchii (Acari, Trombidiformes, Hygrobatoidea).</title>
        <authorList>
            <person name="Hiruta S.F."/>
            <person name="Morimoto S."/>
            <person name="Yoshinari G."/>
            <person name="Goldschmidt T."/>
            <person name="Nishikawa K."/>
            <person name="Shimano S."/>
        </authorList>
    </citation>
    <scope>NUCLEOTIDE SEQUENCE</scope>
    <source>
        <strain evidence="11">NMsp2</strain>
    </source>
</reference>
<dbReference type="CDD" id="cd01665">
    <property type="entry name" value="Cyt_c_Oxidase_III"/>
    <property type="match status" value="1"/>
</dbReference>
<evidence type="ECO:0000256" key="6">
    <source>
        <dbReference type="ARBA" id="ARBA00022989"/>
    </source>
</evidence>
<evidence type="ECO:0000256" key="1">
    <source>
        <dbReference type="ARBA" id="ARBA00004141"/>
    </source>
</evidence>
<feature type="transmembrane region" description="Helical" evidence="9">
    <location>
        <begin position="12"/>
        <end position="31"/>
    </location>
</feature>
<dbReference type="GO" id="GO:0006123">
    <property type="term" value="P:mitochondrial electron transport, cytochrome c to oxygen"/>
    <property type="evidence" value="ECO:0007669"/>
    <property type="project" value="TreeGrafter"/>
</dbReference>